<evidence type="ECO:0000256" key="1">
    <source>
        <dbReference type="SAM" id="MobiDB-lite"/>
    </source>
</evidence>
<proteinExistence type="predicted"/>
<evidence type="ECO:0000313" key="4">
    <source>
        <dbReference type="Proteomes" id="UP000603200"/>
    </source>
</evidence>
<organism evidence="3 4">
    <name type="scientific">Winogradskya humida</name>
    <dbReference type="NCBI Taxonomy" id="113566"/>
    <lineage>
        <taxon>Bacteria</taxon>
        <taxon>Bacillati</taxon>
        <taxon>Actinomycetota</taxon>
        <taxon>Actinomycetes</taxon>
        <taxon>Micromonosporales</taxon>
        <taxon>Micromonosporaceae</taxon>
        <taxon>Winogradskya</taxon>
    </lineage>
</organism>
<dbReference type="SUPFAM" id="SSF55729">
    <property type="entry name" value="Acyl-CoA N-acyltransferases (Nat)"/>
    <property type="match status" value="1"/>
</dbReference>
<feature type="region of interest" description="Disordered" evidence="1">
    <location>
        <begin position="69"/>
        <end position="88"/>
    </location>
</feature>
<dbReference type="Proteomes" id="UP000603200">
    <property type="component" value="Unassembled WGS sequence"/>
</dbReference>
<accession>A0ABQ3ZZS7</accession>
<comment type="caution">
    <text evidence="3">The sequence shown here is derived from an EMBL/GenBank/DDBJ whole genome shotgun (WGS) entry which is preliminary data.</text>
</comment>
<evidence type="ECO:0000259" key="2">
    <source>
        <dbReference type="Pfam" id="PF13302"/>
    </source>
</evidence>
<evidence type="ECO:0000313" key="3">
    <source>
        <dbReference type="EMBL" id="GIE24091.1"/>
    </source>
</evidence>
<dbReference type="EMBL" id="BOMN01000102">
    <property type="protein sequence ID" value="GIE24091.1"/>
    <property type="molecule type" value="Genomic_DNA"/>
</dbReference>
<dbReference type="Pfam" id="PF13302">
    <property type="entry name" value="Acetyltransf_3"/>
    <property type="match status" value="1"/>
</dbReference>
<dbReference type="Gene3D" id="3.40.630.30">
    <property type="match status" value="1"/>
</dbReference>
<dbReference type="InterPro" id="IPR016181">
    <property type="entry name" value="Acyl_CoA_acyltransferase"/>
</dbReference>
<reference evidence="3 4" key="1">
    <citation type="submission" date="2021-01" db="EMBL/GenBank/DDBJ databases">
        <title>Whole genome shotgun sequence of Actinoplanes humidus NBRC 14915.</title>
        <authorList>
            <person name="Komaki H."/>
            <person name="Tamura T."/>
        </authorList>
    </citation>
    <scope>NUCLEOTIDE SEQUENCE [LARGE SCALE GENOMIC DNA]</scope>
    <source>
        <strain evidence="3 4">NBRC 14915</strain>
    </source>
</reference>
<gene>
    <name evidence="3" type="ORF">Ahu01nite_071930</name>
</gene>
<keyword evidence="4" id="KW-1185">Reference proteome</keyword>
<sequence length="88" mass="9110">MGPGILEIGYWMGTAHAGRGYTTAAVRALTSVALTLPDAGRLVICHDVANAASAAVARKAGYVETARVARDPQAPGDTGTDVVRDYRP</sequence>
<protein>
    <recommendedName>
        <fullName evidence="2">N-acetyltransferase domain-containing protein</fullName>
    </recommendedName>
</protein>
<feature type="domain" description="N-acetyltransferase" evidence="2">
    <location>
        <begin position="6"/>
        <end position="62"/>
    </location>
</feature>
<dbReference type="InterPro" id="IPR000182">
    <property type="entry name" value="GNAT_dom"/>
</dbReference>
<name>A0ABQ3ZZS7_9ACTN</name>